<dbReference type="Proteomes" id="UP001497525">
    <property type="component" value="Unassembled WGS sequence"/>
</dbReference>
<dbReference type="AlphaFoldDB" id="A0AAV2T8F4"/>
<dbReference type="PANTHER" id="PTHR12929">
    <property type="entry name" value="SOLUTE CARRIER FAMILY 52"/>
    <property type="match status" value="1"/>
</dbReference>
<feature type="transmembrane region" description="Helical" evidence="9">
    <location>
        <begin position="49"/>
        <end position="70"/>
    </location>
</feature>
<evidence type="ECO:0000256" key="3">
    <source>
        <dbReference type="ARBA" id="ARBA00006366"/>
    </source>
</evidence>
<comment type="catalytic activity">
    <reaction evidence="1 9">
        <text>riboflavin(in) = riboflavin(out)</text>
        <dbReference type="Rhea" id="RHEA:35015"/>
        <dbReference type="ChEBI" id="CHEBI:57986"/>
    </reaction>
</comment>
<evidence type="ECO:0000256" key="6">
    <source>
        <dbReference type="ARBA" id="ARBA00022692"/>
    </source>
</evidence>
<name>A0AAV2T8F4_CALDB</name>
<feature type="transmembrane region" description="Helical" evidence="9">
    <location>
        <begin position="12"/>
        <end position="29"/>
    </location>
</feature>
<dbReference type="PANTHER" id="PTHR12929:SF10">
    <property type="entry name" value="RIBOFLAVIN TRANSPORTER"/>
    <property type="match status" value="1"/>
</dbReference>
<protein>
    <recommendedName>
        <fullName evidence="9">Riboflavin transporter</fullName>
    </recommendedName>
</protein>
<accession>A0AAV2T8F4</accession>
<evidence type="ECO:0000256" key="1">
    <source>
        <dbReference type="ARBA" id="ARBA00000215"/>
    </source>
</evidence>
<keyword evidence="5 9" id="KW-1003">Cell membrane</keyword>
<evidence type="ECO:0000313" key="11">
    <source>
        <dbReference type="Proteomes" id="UP001497525"/>
    </source>
</evidence>
<organism evidence="10 11">
    <name type="scientific">Calicophoron daubneyi</name>
    <name type="common">Rumen fluke</name>
    <name type="synonym">Paramphistomum daubneyi</name>
    <dbReference type="NCBI Taxonomy" id="300641"/>
    <lineage>
        <taxon>Eukaryota</taxon>
        <taxon>Metazoa</taxon>
        <taxon>Spiralia</taxon>
        <taxon>Lophotrochozoa</taxon>
        <taxon>Platyhelminthes</taxon>
        <taxon>Trematoda</taxon>
        <taxon>Digenea</taxon>
        <taxon>Plagiorchiida</taxon>
        <taxon>Pronocephalata</taxon>
        <taxon>Paramphistomoidea</taxon>
        <taxon>Paramphistomidae</taxon>
        <taxon>Calicophoron</taxon>
    </lineage>
</organism>
<gene>
    <name evidence="10" type="ORF">CDAUBV1_LOCUS4081</name>
</gene>
<dbReference type="GO" id="GO:0032217">
    <property type="term" value="F:riboflavin transmembrane transporter activity"/>
    <property type="evidence" value="ECO:0007669"/>
    <property type="project" value="UniProtKB-UniRule"/>
</dbReference>
<feature type="transmembrane region" description="Helical" evidence="9">
    <location>
        <begin position="482"/>
        <end position="501"/>
    </location>
</feature>
<proteinExistence type="inferred from homology"/>
<feature type="transmembrane region" description="Helical" evidence="9">
    <location>
        <begin position="337"/>
        <end position="361"/>
    </location>
</feature>
<evidence type="ECO:0000256" key="5">
    <source>
        <dbReference type="ARBA" id="ARBA00022475"/>
    </source>
</evidence>
<keyword evidence="6 9" id="KW-0812">Transmembrane</keyword>
<evidence type="ECO:0000256" key="7">
    <source>
        <dbReference type="ARBA" id="ARBA00022989"/>
    </source>
</evidence>
<comment type="caution">
    <text evidence="10">The sequence shown here is derived from an EMBL/GenBank/DDBJ whole genome shotgun (WGS) entry which is preliminary data.</text>
</comment>
<feature type="transmembrane region" description="Helical" evidence="9">
    <location>
        <begin position="91"/>
        <end position="112"/>
    </location>
</feature>
<reference evidence="10" key="1">
    <citation type="submission" date="2024-06" db="EMBL/GenBank/DDBJ databases">
        <authorList>
            <person name="Liu X."/>
            <person name="Lenzi L."/>
            <person name="Haldenby T S."/>
            <person name="Uol C."/>
        </authorList>
    </citation>
    <scope>NUCLEOTIDE SEQUENCE</scope>
</reference>
<feature type="transmembrane region" description="Helical" evidence="9">
    <location>
        <begin position="124"/>
        <end position="149"/>
    </location>
</feature>
<comment type="similarity">
    <text evidence="3 9">Belongs to the riboflavin transporter family.</text>
</comment>
<comment type="subcellular location">
    <subcellularLocation>
        <location evidence="2 9">Cell membrane</location>
        <topology evidence="2 9">Multi-pass membrane protein</topology>
    </subcellularLocation>
</comment>
<dbReference type="InterPro" id="IPR009357">
    <property type="entry name" value="Riboflavin_transptr"/>
</dbReference>
<evidence type="ECO:0000256" key="8">
    <source>
        <dbReference type="ARBA" id="ARBA00023136"/>
    </source>
</evidence>
<evidence type="ECO:0000256" key="2">
    <source>
        <dbReference type="ARBA" id="ARBA00004651"/>
    </source>
</evidence>
<dbReference type="GO" id="GO:0005886">
    <property type="term" value="C:plasma membrane"/>
    <property type="evidence" value="ECO:0007669"/>
    <property type="project" value="UniProtKB-SubCell"/>
</dbReference>
<comment type="function">
    <text evidence="9">Plasma membrane transporter mediating the uptake by cells of the water soluble vitamin B2/riboflavin that plays a key role in biochemical oxidation-reduction reactions of the carbohydrate, lipid, and amino acid metabolism.</text>
</comment>
<feature type="transmembrane region" description="Helical" evidence="9">
    <location>
        <begin position="210"/>
        <end position="229"/>
    </location>
</feature>
<keyword evidence="4 9" id="KW-0813">Transport</keyword>
<keyword evidence="7 9" id="KW-1133">Transmembrane helix</keyword>
<evidence type="ECO:0000313" key="10">
    <source>
        <dbReference type="EMBL" id="CAL5131593.1"/>
    </source>
</evidence>
<sequence length="507" mass="55239">MLTPAETARFTWPAAACVSLYGLGSWIVINGLWVELPVLVNILPEGWDLPAYLSVLIQIANIGPLVYVPLTKLSRNVGRGFCAQCVQPPERLANCVILTIGLLACIFLANFWKCVITTPIGAHSIALLALALCAAVVDCTTSVTFNAYLSGMPETYMGALAFGEAFSDLVPSVVALIQGVGSDPTCVNHTINGTTVIIPVYPPARFSVSVFMYFLALIMAVSLTAFIALDRLPWGLGSAIRQHYLATRKFVSTAEIQVESVRSAVEKVDGSNSRDCTPTESPEAVVVMTSHKARPRGIRMCTSEFLLPISLICYSSFLTNGFLPGFQSYSTAAYSSLVYHLSVTISGIFCALVTVVVTYYIHQIRTKQFASRLQHFVLAQDPEFAEPVDQTDWATKEYVRRSQVYWILTAVLATVPAAYVVYLASASPNPPNLNGVGRALAVIAWVLLKSGFTFLRTWLWLHLSSRSHEPMALRYAGLSTQAGAAVGALLNFLLIVHFRLFHPKPSC</sequence>
<dbReference type="EMBL" id="CAXLJL010000101">
    <property type="protein sequence ID" value="CAL5131593.1"/>
    <property type="molecule type" value="Genomic_DNA"/>
</dbReference>
<evidence type="ECO:0000256" key="4">
    <source>
        <dbReference type="ARBA" id="ARBA00022448"/>
    </source>
</evidence>
<feature type="transmembrane region" description="Helical" evidence="9">
    <location>
        <begin position="156"/>
        <end position="177"/>
    </location>
</feature>
<feature type="transmembrane region" description="Helical" evidence="9">
    <location>
        <begin position="298"/>
        <end position="317"/>
    </location>
</feature>
<evidence type="ECO:0000256" key="9">
    <source>
        <dbReference type="RuleBase" id="RU368035"/>
    </source>
</evidence>
<keyword evidence="8 9" id="KW-0472">Membrane</keyword>
<feature type="transmembrane region" description="Helical" evidence="9">
    <location>
        <begin position="436"/>
        <end position="461"/>
    </location>
</feature>
<dbReference type="Pfam" id="PF06237">
    <property type="entry name" value="SLC52_ribofla_tr"/>
    <property type="match status" value="2"/>
</dbReference>
<feature type="transmembrane region" description="Helical" evidence="9">
    <location>
        <begin position="404"/>
        <end position="424"/>
    </location>
</feature>